<comment type="function">
    <text evidence="14 19">Joins adenosylcobinamide-GDP and alpha-ribazole to generate adenosylcobalamin (Ado-cobalamin). Also synthesizes adenosylcobalamin 5'-phosphate from adenosylcobinamide-GDP and alpha-ribazole 5'-phosphate.</text>
</comment>
<dbReference type="UniPathway" id="UPA00148">
    <property type="reaction ID" value="UER00238"/>
</dbReference>
<evidence type="ECO:0000256" key="16">
    <source>
        <dbReference type="ARBA" id="ARBA00032853"/>
    </source>
</evidence>
<evidence type="ECO:0000256" key="17">
    <source>
        <dbReference type="ARBA" id="ARBA00048623"/>
    </source>
</evidence>
<evidence type="ECO:0000256" key="11">
    <source>
        <dbReference type="ARBA" id="ARBA00022842"/>
    </source>
</evidence>
<comment type="cofactor">
    <cofactor evidence="1 19">
        <name>Mg(2+)</name>
        <dbReference type="ChEBI" id="CHEBI:18420"/>
    </cofactor>
</comment>
<proteinExistence type="inferred from homology"/>
<dbReference type="NCBIfam" id="TIGR00317">
    <property type="entry name" value="cobS"/>
    <property type="match status" value="1"/>
</dbReference>
<feature type="region of interest" description="Disordered" evidence="20">
    <location>
        <begin position="1"/>
        <end position="52"/>
    </location>
</feature>
<evidence type="ECO:0000256" key="20">
    <source>
        <dbReference type="SAM" id="MobiDB-lite"/>
    </source>
</evidence>
<keyword evidence="13 19" id="KW-0472">Membrane</keyword>
<feature type="transmembrane region" description="Helical" evidence="19">
    <location>
        <begin position="161"/>
        <end position="182"/>
    </location>
</feature>
<evidence type="ECO:0000256" key="12">
    <source>
        <dbReference type="ARBA" id="ARBA00022989"/>
    </source>
</evidence>
<evidence type="ECO:0000256" key="7">
    <source>
        <dbReference type="ARBA" id="ARBA00022475"/>
    </source>
</evidence>
<dbReference type="HAMAP" id="MF_00719">
    <property type="entry name" value="CobS"/>
    <property type="match status" value="1"/>
</dbReference>
<organism evidence="21 22">
    <name type="scientific">Conexibacter arvalis</name>
    <dbReference type="NCBI Taxonomy" id="912552"/>
    <lineage>
        <taxon>Bacteria</taxon>
        <taxon>Bacillati</taxon>
        <taxon>Actinomycetota</taxon>
        <taxon>Thermoleophilia</taxon>
        <taxon>Solirubrobacterales</taxon>
        <taxon>Conexibacteraceae</taxon>
        <taxon>Conexibacter</taxon>
    </lineage>
</organism>
<evidence type="ECO:0000256" key="15">
    <source>
        <dbReference type="ARBA" id="ARBA00032605"/>
    </source>
</evidence>
<evidence type="ECO:0000313" key="22">
    <source>
        <dbReference type="Proteomes" id="UP000585272"/>
    </source>
</evidence>
<dbReference type="EMBL" id="JACHNU010000012">
    <property type="protein sequence ID" value="MBB4665205.1"/>
    <property type="molecule type" value="Genomic_DNA"/>
</dbReference>
<comment type="catalytic activity">
    <reaction evidence="17 19">
        <text>alpha-ribazole + adenosylcob(III)inamide-GDP = adenosylcob(III)alamin + GMP + H(+)</text>
        <dbReference type="Rhea" id="RHEA:16049"/>
        <dbReference type="ChEBI" id="CHEBI:10329"/>
        <dbReference type="ChEBI" id="CHEBI:15378"/>
        <dbReference type="ChEBI" id="CHEBI:18408"/>
        <dbReference type="ChEBI" id="CHEBI:58115"/>
        <dbReference type="ChEBI" id="CHEBI:60487"/>
        <dbReference type="EC" id="2.7.8.26"/>
    </reaction>
</comment>
<evidence type="ECO:0000256" key="18">
    <source>
        <dbReference type="ARBA" id="ARBA00049504"/>
    </source>
</evidence>
<evidence type="ECO:0000256" key="4">
    <source>
        <dbReference type="ARBA" id="ARBA00010561"/>
    </source>
</evidence>
<evidence type="ECO:0000256" key="5">
    <source>
        <dbReference type="ARBA" id="ARBA00013200"/>
    </source>
</evidence>
<dbReference type="GO" id="GO:0008818">
    <property type="term" value="F:cobalamin 5'-phosphate synthase activity"/>
    <property type="evidence" value="ECO:0007669"/>
    <property type="project" value="UniProtKB-UniRule"/>
</dbReference>
<feature type="transmembrane region" description="Helical" evidence="19">
    <location>
        <begin position="250"/>
        <end position="267"/>
    </location>
</feature>
<feature type="transmembrane region" description="Helical" evidence="19">
    <location>
        <begin position="88"/>
        <end position="107"/>
    </location>
</feature>
<dbReference type="Proteomes" id="UP000585272">
    <property type="component" value="Unassembled WGS sequence"/>
</dbReference>
<evidence type="ECO:0000256" key="6">
    <source>
        <dbReference type="ARBA" id="ARBA00015850"/>
    </source>
</evidence>
<comment type="subcellular location">
    <subcellularLocation>
        <location evidence="2 19">Cell membrane</location>
        <topology evidence="2 19">Multi-pass membrane protein</topology>
    </subcellularLocation>
</comment>
<dbReference type="PANTHER" id="PTHR34148">
    <property type="entry name" value="ADENOSYLCOBINAMIDE-GDP RIBAZOLETRANSFERASE"/>
    <property type="match status" value="1"/>
</dbReference>
<dbReference type="PANTHER" id="PTHR34148:SF1">
    <property type="entry name" value="ADENOSYLCOBINAMIDE-GDP RIBAZOLETRANSFERASE"/>
    <property type="match status" value="1"/>
</dbReference>
<evidence type="ECO:0000256" key="8">
    <source>
        <dbReference type="ARBA" id="ARBA00022573"/>
    </source>
</evidence>
<evidence type="ECO:0000256" key="13">
    <source>
        <dbReference type="ARBA" id="ARBA00023136"/>
    </source>
</evidence>
<feature type="transmembrane region" description="Helical" evidence="19">
    <location>
        <begin position="188"/>
        <end position="207"/>
    </location>
</feature>
<keyword evidence="8 19" id="KW-0169">Cobalamin biosynthesis</keyword>
<reference evidence="21 22" key="1">
    <citation type="submission" date="2020-08" db="EMBL/GenBank/DDBJ databases">
        <title>Genomic Encyclopedia of Archaeal and Bacterial Type Strains, Phase II (KMG-II): from individual species to whole genera.</title>
        <authorList>
            <person name="Goeker M."/>
        </authorList>
    </citation>
    <scope>NUCLEOTIDE SEQUENCE [LARGE SCALE GENOMIC DNA]</scope>
    <source>
        <strain evidence="21 22">DSM 23288</strain>
    </source>
</reference>
<keyword evidence="22" id="KW-1185">Reference proteome</keyword>
<dbReference type="GO" id="GO:0051073">
    <property type="term" value="F:adenosylcobinamide-GDP ribazoletransferase activity"/>
    <property type="evidence" value="ECO:0007669"/>
    <property type="project" value="UniProtKB-UniRule"/>
</dbReference>
<feature type="transmembrane region" description="Helical" evidence="19">
    <location>
        <begin position="279"/>
        <end position="298"/>
    </location>
</feature>
<dbReference type="InterPro" id="IPR003805">
    <property type="entry name" value="CobS"/>
</dbReference>
<evidence type="ECO:0000256" key="3">
    <source>
        <dbReference type="ARBA" id="ARBA00004663"/>
    </source>
</evidence>
<accession>A0A840ILI3</accession>
<evidence type="ECO:0000256" key="2">
    <source>
        <dbReference type="ARBA" id="ARBA00004651"/>
    </source>
</evidence>
<feature type="transmembrane region" description="Helical" evidence="19">
    <location>
        <begin position="113"/>
        <end position="131"/>
    </location>
</feature>
<dbReference type="GO" id="GO:0005886">
    <property type="term" value="C:plasma membrane"/>
    <property type="evidence" value="ECO:0007669"/>
    <property type="project" value="UniProtKB-SubCell"/>
</dbReference>
<evidence type="ECO:0000256" key="19">
    <source>
        <dbReference type="HAMAP-Rule" id="MF_00719"/>
    </source>
</evidence>
<evidence type="ECO:0000256" key="1">
    <source>
        <dbReference type="ARBA" id="ARBA00001946"/>
    </source>
</evidence>
<feature type="compositionally biased region" description="Low complexity" evidence="20">
    <location>
        <begin position="33"/>
        <end position="52"/>
    </location>
</feature>
<name>A0A840ILI3_9ACTN</name>
<gene>
    <name evidence="19" type="primary">cobS</name>
    <name evidence="21" type="ORF">BDZ31_004826</name>
</gene>
<dbReference type="RefSeq" id="WP_183345934.1">
    <property type="nucleotide sequence ID" value="NZ_JACHNU010000012.1"/>
</dbReference>
<keyword evidence="7 19" id="KW-1003">Cell membrane</keyword>
<keyword evidence="11 19" id="KW-0460">Magnesium</keyword>
<feature type="transmembrane region" description="Helical" evidence="19">
    <location>
        <begin position="228"/>
        <end position="244"/>
    </location>
</feature>
<dbReference type="GO" id="GO:0009236">
    <property type="term" value="P:cobalamin biosynthetic process"/>
    <property type="evidence" value="ECO:0007669"/>
    <property type="project" value="UniProtKB-UniRule"/>
</dbReference>
<comment type="similarity">
    <text evidence="4 19">Belongs to the CobS family.</text>
</comment>
<keyword evidence="10 19" id="KW-0812">Transmembrane</keyword>
<keyword evidence="12 19" id="KW-1133">Transmembrane helix</keyword>
<keyword evidence="9 19" id="KW-0808">Transferase</keyword>
<evidence type="ECO:0000256" key="14">
    <source>
        <dbReference type="ARBA" id="ARBA00025228"/>
    </source>
</evidence>
<dbReference type="AlphaFoldDB" id="A0A840ILI3"/>
<comment type="catalytic activity">
    <reaction evidence="18 19">
        <text>alpha-ribazole 5'-phosphate + adenosylcob(III)inamide-GDP = adenosylcob(III)alamin 5'-phosphate + GMP + H(+)</text>
        <dbReference type="Rhea" id="RHEA:23560"/>
        <dbReference type="ChEBI" id="CHEBI:15378"/>
        <dbReference type="ChEBI" id="CHEBI:57918"/>
        <dbReference type="ChEBI" id="CHEBI:58115"/>
        <dbReference type="ChEBI" id="CHEBI:60487"/>
        <dbReference type="ChEBI" id="CHEBI:60493"/>
        <dbReference type="EC" id="2.7.8.26"/>
    </reaction>
</comment>
<sequence>MSERPPTRPGAATGDRGTGEPPAQPGATPVDNAPSASAARPRPTATVEAAAPRPRPLADAGIALSFLTLVPVPAAAHRVGDFGRAAGWFPLVGAAVGALAGGVRVAAEPLLGAAPATVLALAALVAVTGALHQDGLADCADGLGVRGDRARQLAVMRDSRIGTFGMLALLGWGLMLLTTLAQVSAADALLALIAACALGRAAALVHAAATPPARRDGLGAGFAVRRRPLLLGALTAAAAALLAVGPLRGLLALAAAALVAALSVAWARRTLGGRTGDTLGATIALTELAVVVALAASWH</sequence>
<comment type="caution">
    <text evidence="21">The sequence shown here is derived from an EMBL/GenBank/DDBJ whole genome shotgun (WGS) entry which is preliminary data.</text>
</comment>
<evidence type="ECO:0000256" key="9">
    <source>
        <dbReference type="ARBA" id="ARBA00022679"/>
    </source>
</evidence>
<comment type="pathway">
    <text evidence="3 19">Cofactor biosynthesis; adenosylcobalamin biosynthesis; adenosylcobalamin from cob(II)yrinate a,c-diamide: step 7/7.</text>
</comment>
<protein>
    <recommendedName>
        <fullName evidence="6 19">Adenosylcobinamide-GDP ribazoletransferase</fullName>
        <ecNumber evidence="5 19">2.7.8.26</ecNumber>
    </recommendedName>
    <alternativeName>
        <fullName evidence="16 19">Cobalamin synthase</fullName>
    </alternativeName>
    <alternativeName>
        <fullName evidence="15 19">Cobalamin-5'-phosphate synthase</fullName>
    </alternativeName>
</protein>
<dbReference type="Pfam" id="PF02654">
    <property type="entry name" value="CobS"/>
    <property type="match status" value="1"/>
</dbReference>
<dbReference type="EC" id="2.7.8.26" evidence="5 19"/>
<evidence type="ECO:0000256" key="10">
    <source>
        <dbReference type="ARBA" id="ARBA00022692"/>
    </source>
</evidence>
<evidence type="ECO:0000313" key="21">
    <source>
        <dbReference type="EMBL" id="MBB4665205.1"/>
    </source>
</evidence>